<feature type="compositionally biased region" description="Acidic residues" evidence="4">
    <location>
        <begin position="449"/>
        <end position="461"/>
    </location>
</feature>
<name>C1MJ27_MICPC</name>
<evidence type="ECO:0000313" key="5">
    <source>
        <dbReference type="EMBL" id="EEH61014.1"/>
    </source>
</evidence>
<dbReference type="GO" id="GO:0006355">
    <property type="term" value="P:regulation of DNA-templated transcription"/>
    <property type="evidence" value="ECO:0007669"/>
    <property type="project" value="InterPro"/>
</dbReference>
<feature type="coiled-coil region" evidence="3">
    <location>
        <begin position="537"/>
        <end position="574"/>
    </location>
</feature>
<dbReference type="GeneID" id="9680394"/>
<reference evidence="5 6" key="1">
    <citation type="journal article" date="2009" name="Science">
        <title>Green evolution and dynamic adaptations revealed by genomes of the marine picoeukaryotes Micromonas.</title>
        <authorList>
            <person name="Worden A.Z."/>
            <person name="Lee J.H."/>
            <person name="Mock T."/>
            <person name="Rouze P."/>
            <person name="Simmons M.P."/>
            <person name="Aerts A.L."/>
            <person name="Allen A.E."/>
            <person name="Cuvelier M.L."/>
            <person name="Derelle E."/>
            <person name="Everett M.V."/>
            <person name="Foulon E."/>
            <person name="Grimwood J."/>
            <person name="Gundlach H."/>
            <person name="Henrissat B."/>
            <person name="Napoli C."/>
            <person name="McDonald S.M."/>
            <person name="Parker M.S."/>
            <person name="Rombauts S."/>
            <person name="Salamov A."/>
            <person name="Von Dassow P."/>
            <person name="Badger J.H."/>
            <person name="Coutinho P.M."/>
            <person name="Demir E."/>
            <person name="Dubchak I."/>
            <person name="Gentemann C."/>
            <person name="Eikrem W."/>
            <person name="Gready J.E."/>
            <person name="John U."/>
            <person name="Lanier W."/>
            <person name="Lindquist E.A."/>
            <person name="Lucas S."/>
            <person name="Mayer K.F."/>
            <person name="Moreau H."/>
            <person name="Not F."/>
            <person name="Otillar R."/>
            <person name="Panaud O."/>
            <person name="Pangilinan J."/>
            <person name="Paulsen I."/>
            <person name="Piegu B."/>
            <person name="Poliakov A."/>
            <person name="Robbens S."/>
            <person name="Schmutz J."/>
            <person name="Toulza E."/>
            <person name="Wyss T."/>
            <person name="Zelensky A."/>
            <person name="Zhou K."/>
            <person name="Armbrust E.V."/>
            <person name="Bhattacharya D."/>
            <person name="Goodenough U.W."/>
            <person name="Van de Peer Y."/>
            <person name="Grigoriev I.V."/>
        </authorList>
    </citation>
    <scope>NUCLEOTIDE SEQUENCE [LARGE SCALE GENOMIC DNA]</scope>
    <source>
        <strain evidence="5 6">CCMP1545</strain>
    </source>
</reference>
<dbReference type="RefSeq" id="XP_003055762.1">
    <property type="nucleotide sequence ID" value="XM_003055716.1"/>
</dbReference>
<protein>
    <submittedName>
        <fullName evidence="5">Predicted protein</fullName>
    </submittedName>
</protein>
<dbReference type="AlphaFoldDB" id="C1MJ27"/>
<evidence type="ECO:0000256" key="2">
    <source>
        <dbReference type="ARBA" id="ARBA00023242"/>
    </source>
</evidence>
<feature type="region of interest" description="Disordered" evidence="4">
    <location>
        <begin position="418"/>
        <end position="461"/>
    </location>
</feature>
<dbReference type="EMBL" id="GG663735">
    <property type="protein sequence ID" value="EEH61014.1"/>
    <property type="molecule type" value="Genomic_DNA"/>
</dbReference>
<keyword evidence="3" id="KW-0175">Coiled coil</keyword>
<proteinExistence type="predicted"/>
<organism evidence="6">
    <name type="scientific">Micromonas pusilla (strain CCMP1545)</name>
    <name type="common">Picoplanktonic green alga</name>
    <dbReference type="NCBI Taxonomy" id="564608"/>
    <lineage>
        <taxon>Eukaryota</taxon>
        <taxon>Viridiplantae</taxon>
        <taxon>Chlorophyta</taxon>
        <taxon>Mamiellophyceae</taxon>
        <taxon>Mamiellales</taxon>
        <taxon>Mamiellaceae</taxon>
        <taxon>Micromonas</taxon>
    </lineage>
</organism>
<dbReference type="InterPro" id="IPR000637">
    <property type="entry name" value="HMGI/Y_DNA-bd_CS"/>
</dbReference>
<dbReference type="KEGG" id="mpp:MICPUCDRAFT_61793"/>
<evidence type="ECO:0000256" key="1">
    <source>
        <dbReference type="ARBA" id="ARBA00004123"/>
    </source>
</evidence>
<feature type="non-terminal residue" evidence="5">
    <location>
        <position position="575"/>
    </location>
</feature>
<feature type="region of interest" description="Disordered" evidence="4">
    <location>
        <begin position="24"/>
        <end position="136"/>
    </location>
</feature>
<dbReference type="GO" id="GO:0005634">
    <property type="term" value="C:nucleus"/>
    <property type="evidence" value="ECO:0007669"/>
    <property type="project" value="UniProtKB-SubCell"/>
</dbReference>
<feature type="compositionally biased region" description="Low complexity" evidence="4">
    <location>
        <begin position="101"/>
        <end position="133"/>
    </location>
</feature>
<feature type="compositionally biased region" description="Basic residues" evidence="4">
    <location>
        <begin position="434"/>
        <end position="445"/>
    </location>
</feature>
<sequence length="575" mass="60404">MTSFLDRLKEFGGHVARELILSPTPPANRLRIERSAGAREVDAEPPRVPSRSSADPAANPYARGGPGGAGGAARTRDFLARATSASASRPRHHPYGSPPTSFGGATASRSRGGAASAFGARSPRAGRRSSPARDPLVTSVFGGGAARTYGVDAWRGGGTSAAAAAVGASHRYPTTALDAFASAEAAQRDADLAAAAVDTDEPYAPHTISKPLLPRYVRDAEALIDLTFEESARKAAASRSRSRLGFRGRATGADASPAAQTAYYEQQRSYSSYSASPAPFYAHGPRPIGGGGGAFGAAEYDAEMTRDIEIAEEAARKATAREHAAIVARAGASALRVDAATPFAEKLARRSRFDARYHVASADAGKNDDDDVRSRTLGRGFGGALATSQLDRDFRAFDEAYVDLPSLEAYKARVAELHGEKPAKKPAAAAAGAAKKKKGRGRPKKKTPDDDDDDDVDVDPITDQLFDDVDAQLAALRRGEVAALGANRGDGAKTTKTNKKNVATDRTALSRLRAAELSLEVRAKNASPSAPVDAAREADLERQIRSLLLEQSDLEKTREEVLSAAKKAAEEEKAG</sequence>
<dbReference type="Proteomes" id="UP000001876">
    <property type="component" value="Unassembled WGS sequence"/>
</dbReference>
<evidence type="ECO:0000256" key="4">
    <source>
        <dbReference type="SAM" id="MobiDB-lite"/>
    </source>
</evidence>
<dbReference type="PROSITE" id="PS00354">
    <property type="entry name" value="HMGI_Y"/>
    <property type="match status" value="1"/>
</dbReference>
<gene>
    <name evidence="5" type="ORF">MICPUCDRAFT_61793</name>
</gene>
<evidence type="ECO:0000313" key="6">
    <source>
        <dbReference type="Proteomes" id="UP000001876"/>
    </source>
</evidence>
<feature type="region of interest" description="Disordered" evidence="4">
    <location>
        <begin position="482"/>
        <end position="501"/>
    </location>
</feature>
<comment type="subcellular location">
    <subcellularLocation>
        <location evidence="1">Nucleus</location>
    </subcellularLocation>
</comment>
<accession>C1MJ27</accession>
<keyword evidence="6" id="KW-1185">Reference proteome</keyword>
<keyword evidence="2" id="KW-0539">Nucleus</keyword>
<feature type="compositionally biased region" description="Basic and acidic residues" evidence="4">
    <location>
        <begin position="30"/>
        <end position="45"/>
    </location>
</feature>
<evidence type="ECO:0000256" key="3">
    <source>
        <dbReference type="SAM" id="Coils"/>
    </source>
</evidence>